<evidence type="ECO:0000313" key="1">
    <source>
        <dbReference type="EMBL" id="KAF5205827.1"/>
    </source>
</evidence>
<name>A0A7J6XA11_THATH</name>
<keyword evidence="2" id="KW-1185">Reference proteome</keyword>
<dbReference type="AlphaFoldDB" id="A0A7J6XA11"/>
<gene>
    <name evidence="1" type="ORF">FRX31_004585</name>
</gene>
<reference evidence="1 2" key="1">
    <citation type="submission" date="2020-06" db="EMBL/GenBank/DDBJ databases">
        <title>Transcriptomic and genomic resources for Thalictrum thalictroides and T. hernandezii: Facilitating candidate gene discovery in an emerging model plant lineage.</title>
        <authorList>
            <person name="Arias T."/>
            <person name="Riano-Pachon D.M."/>
            <person name="Di Stilio V.S."/>
        </authorList>
    </citation>
    <scope>NUCLEOTIDE SEQUENCE [LARGE SCALE GENOMIC DNA]</scope>
    <source>
        <strain evidence="2">cv. WT478/WT964</strain>
        <tissue evidence="1">Leaves</tissue>
    </source>
</reference>
<proteinExistence type="predicted"/>
<accession>A0A7J6XA11</accession>
<sequence>SIRFEAATVVAVPPPVEIPAGSVLKSALAGGLASALSTSLLHLVDTIKEQKKKGELWNHKLKELMLTTDTLMVLILGSDVTKHKN</sequence>
<feature type="non-terminal residue" evidence="1">
    <location>
        <position position="1"/>
    </location>
</feature>
<evidence type="ECO:0000313" key="2">
    <source>
        <dbReference type="Proteomes" id="UP000554482"/>
    </source>
</evidence>
<comment type="caution">
    <text evidence="1">The sequence shown here is derived from an EMBL/GenBank/DDBJ whole genome shotgun (WGS) entry which is preliminary data.</text>
</comment>
<dbReference type="EMBL" id="JABWDY010003603">
    <property type="protein sequence ID" value="KAF5205827.1"/>
    <property type="molecule type" value="Genomic_DNA"/>
</dbReference>
<protein>
    <submittedName>
        <fullName evidence="1">Mitochondrial substrate carrier family protein</fullName>
    </submittedName>
</protein>
<organism evidence="1 2">
    <name type="scientific">Thalictrum thalictroides</name>
    <name type="common">Rue-anemone</name>
    <name type="synonym">Anemone thalictroides</name>
    <dbReference type="NCBI Taxonomy" id="46969"/>
    <lineage>
        <taxon>Eukaryota</taxon>
        <taxon>Viridiplantae</taxon>
        <taxon>Streptophyta</taxon>
        <taxon>Embryophyta</taxon>
        <taxon>Tracheophyta</taxon>
        <taxon>Spermatophyta</taxon>
        <taxon>Magnoliopsida</taxon>
        <taxon>Ranunculales</taxon>
        <taxon>Ranunculaceae</taxon>
        <taxon>Thalictroideae</taxon>
        <taxon>Thalictrum</taxon>
    </lineage>
</organism>
<dbReference type="Proteomes" id="UP000554482">
    <property type="component" value="Unassembled WGS sequence"/>
</dbReference>